<dbReference type="RefSeq" id="WP_310258288.1">
    <property type="nucleotide sequence ID" value="NZ_JAVDWA010000003.1"/>
</dbReference>
<name>A0ABU1U0C0_9BACL</name>
<dbReference type="InterPro" id="IPR029058">
    <property type="entry name" value="AB_hydrolase_fold"/>
</dbReference>
<comment type="caution">
    <text evidence="2">The sequence shown here is derived from an EMBL/GenBank/DDBJ whole genome shotgun (WGS) entry which is preliminary data.</text>
</comment>
<gene>
    <name evidence="2" type="ORF">J2X07_001911</name>
</gene>
<protein>
    <submittedName>
        <fullName evidence="2">Pimeloyl-ACP methyl ester carboxylesterase</fullName>
    </submittedName>
</protein>
<dbReference type="PANTHER" id="PTHR43265">
    <property type="entry name" value="ESTERASE ESTD"/>
    <property type="match status" value="1"/>
</dbReference>
<dbReference type="InterPro" id="IPR000073">
    <property type="entry name" value="AB_hydrolase_1"/>
</dbReference>
<organism evidence="2 3">
    <name type="scientific">Fictibacillus barbaricus</name>
    <dbReference type="NCBI Taxonomy" id="182136"/>
    <lineage>
        <taxon>Bacteria</taxon>
        <taxon>Bacillati</taxon>
        <taxon>Bacillota</taxon>
        <taxon>Bacilli</taxon>
        <taxon>Bacillales</taxon>
        <taxon>Fictibacillaceae</taxon>
        <taxon>Fictibacillus</taxon>
    </lineage>
</organism>
<dbReference type="EMBL" id="JAVDWA010000003">
    <property type="protein sequence ID" value="MDR7072925.1"/>
    <property type="molecule type" value="Genomic_DNA"/>
</dbReference>
<sequence>MQKQDCISWRGKDLALTIHYPSSNREDRLFPLLIICHGFTSTRIGVDRLFVKAAQEFESLGFAVIRFDYAGCGESEGIYGENEFADFIDQTKSVISYGSRLSAIDPNLITLIGHSLGGAVAACTAAEDKRIKNAVLWSAVGNPYEDITGIVGYDKHLFHRNLVIDHLGYAITGAFISSLRSFSPMTIWNQYKGNVLFVHGTTDDTISPDYCTLYYKHAKQRHFGVSDMMLIDGANHTFSSIPHFEVLISTTSQWLLKQVSKESHHQLKKSM</sequence>
<evidence type="ECO:0000313" key="2">
    <source>
        <dbReference type="EMBL" id="MDR7072925.1"/>
    </source>
</evidence>
<dbReference type="Pfam" id="PF00561">
    <property type="entry name" value="Abhydrolase_1"/>
    <property type="match status" value="1"/>
</dbReference>
<keyword evidence="3" id="KW-1185">Reference proteome</keyword>
<dbReference type="Proteomes" id="UP001258181">
    <property type="component" value="Unassembled WGS sequence"/>
</dbReference>
<accession>A0ABU1U0C0</accession>
<evidence type="ECO:0000259" key="1">
    <source>
        <dbReference type="Pfam" id="PF00561"/>
    </source>
</evidence>
<dbReference type="PANTHER" id="PTHR43265:SF1">
    <property type="entry name" value="ESTERASE ESTD"/>
    <property type="match status" value="1"/>
</dbReference>
<dbReference type="Gene3D" id="3.40.50.1820">
    <property type="entry name" value="alpha/beta hydrolase"/>
    <property type="match status" value="1"/>
</dbReference>
<dbReference type="SUPFAM" id="SSF53474">
    <property type="entry name" value="alpha/beta-Hydrolases"/>
    <property type="match status" value="1"/>
</dbReference>
<proteinExistence type="predicted"/>
<evidence type="ECO:0000313" key="3">
    <source>
        <dbReference type="Proteomes" id="UP001258181"/>
    </source>
</evidence>
<dbReference type="InterPro" id="IPR053145">
    <property type="entry name" value="AB_hydrolase_Est10"/>
</dbReference>
<feature type="domain" description="AB hydrolase-1" evidence="1">
    <location>
        <begin position="31"/>
        <end position="148"/>
    </location>
</feature>
<reference evidence="2 3" key="1">
    <citation type="submission" date="2023-07" db="EMBL/GenBank/DDBJ databases">
        <title>Sorghum-associated microbial communities from plants grown in Nebraska, USA.</title>
        <authorList>
            <person name="Schachtman D."/>
        </authorList>
    </citation>
    <scope>NUCLEOTIDE SEQUENCE [LARGE SCALE GENOMIC DNA]</scope>
    <source>
        <strain evidence="2 3">BE211</strain>
    </source>
</reference>